<reference evidence="2 3" key="1">
    <citation type="submission" date="2017-10" db="EMBL/GenBank/DDBJ databases">
        <title>Nyctiphanis sp. nov., isolated from the stomach of the euphausiid Nyctiphanes simplex (Hansen, 1911) in the Gulf of California.</title>
        <authorList>
            <person name="Gomez-Gil B."/>
            <person name="Aguilar-Mendez M."/>
            <person name="Lopez-Cortes A."/>
            <person name="Gomez-Gutierrez J."/>
            <person name="Roque A."/>
            <person name="Lang E."/>
            <person name="Gonzalez-Castillo A."/>
        </authorList>
    </citation>
    <scope>NUCLEOTIDE SEQUENCE [LARGE SCALE GENOMIC DNA]</scope>
    <source>
        <strain evidence="2 3">CAIM 600</strain>
    </source>
</reference>
<dbReference type="InterPro" id="IPR005135">
    <property type="entry name" value="Endo/exonuclease/phosphatase"/>
</dbReference>
<feature type="domain" description="Endonuclease/exonuclease/phosphatase" evidence="1">
    <location>
        <begin position="66"/>
        <end position="271"/>
    </location>
</feature>
<sequence>MSLWRRRSIVAGSLALMIGGLALNSLFTVPDSAQLYAAGRQPAVECRLYPLDTALNVDEPLTVSVWNIYKQQRQGWDRTLTELAEESQLILLQEATGKPALHRWINAQGLHDDQVYAFSFINKVAGVMTLSRNAPREACAYRAMEPYLRLPKSAIRTVYPLSDGRLLTVINLHAVNFTVGTEEYQQQINALVDAIKAFEGPLIVAGDFNSWNSARNNAMKKRMGSVGLRQVDFQSKDDRRLRVFGMPLDHVFYRGLLLEKASVVDTDTSDHTPLVIRFRFQP</sequence>
<dbReference type="SUPFAM" id="SSF56219">
    <property type="entry name" value="DNase I-like"/>
    <property type="match status" value="1"/>
</dbReference>
<dbReference type="OrthoDB" id="9793162at2"/>
<evidence type="ECO:0000313" key="3">
    <source>
        <dbReference type="Proteomes" id="UP000290287"/>
    </source>
</evidence>
<dbReference type="Proteomes" id="UP000290287">
    <property type="component" value="Unassembled WGS sequence"/>
</dbReference>
<protein>
    <submittedName>
        <fullName evidence="2">EEP domain-containing protein</fullName>
    </submittedName>
</protein>
<dbReference type="InterPro" id="IPR036691">
    <property type="entry name" value="Endo/exonu/phosph_ase_sf"/>
</dbReference>
<name>A0A4Q0YL18_9GAMM</name>
<evidence type="ECO:0000259" key="1">
    <source>
        <dbReference type="Pfam" id="PF03372"/>
    </source>
</evidence>
<dbReference type="NCBIfam" id="NF003841">
    <property type="entry name" value="PRK05421.1-3"/>
    <property type="match status" value="1"/>
</dbReference>
<comment type="caution">
    <text evidence="2">The sequence shown here is derived from an EMBL/GenBank/DDBJ whole genome shotgun (WGS) entry which is preliminary data.</text>
</comment>
<proteinExistence type="predicted"/>
<dbReference type="Gene3D" id="3.60.10.10">
    <property type="entry name" value="Endonuclease/exonuclease/phosphatase"/>
    <property type="match status" value="1"/>
</dbReference>
<organism evidence="2 3">
    <name type="scientific">Veronia nyctiphanis</name>
    <dbReference type="NCBI Taxonomy" id="1278244"/>
    <lineage>
        <taxon>Bacteria</taxon>
        <taxon>Pseudomonadati</taxon>
        <taxon>Pseudomonadota</taxon>
        <taxon>Gammaproteobacteria</taxon>
        <taxon>Vibrionales</taxon>
        <taxon>Vibrionaceae</taxon>
        <taxon>Veronia</taxon>
    </lineage>
</organism>
<gene>
    <name evidence="2" type="ORF">CS022_21075</name>
</gene>
<keyword evidence="3" id="KW-1185">Reference proteome</keyword>
<dbReference type="Pfam" id="PF03372">
    <property type="entry name" value="Exo_endo_phos"/>
    <property type="match status" value="1"/>
</dbReference>
<dbReference type="RefSeq" id="WP_129123891.1">
    <property type="nucleotide sequence ID" value="NZ_PEIB01000037.1"/>
</dbReference>
<accession>A0A4Q0YL18</accession>
<dbReference type="AlphaFoldDB" id="A0A4Q0YL18"/>
<dbReference type="NCBIfam" id="NF003842">
    <property type="entry name" value="PRK05421.1-4"/>
    <property type="match status" value="1"/>
</dbReference>
<evidence type="ECO:0000313" key="2">
    <source>
        <dbReference type="EMBL" id="RXJ71467.1"/>
    </source>
</evidence>
<dbReference type="EMBL" id="PEIB01000037">
    <property type="protein sequence ID" value="RXJ71467.1"/>
    <property type="molecule type" value="Genomic_DNA"/>
</dbReference>
<dbReference type="NCBIfam" id="NF003840">
    <property type="entry name" value="PRK05421.1-2"/>
    <property type="match status" value="1"/>
</dbReference>
<dbReference type="GO" id="GO:0003824">
    <property type="term" value="F:catalytic activity"/>
    <property type="evidence" value="ECO:0007669"/>
    <property type="project" value="InterPro"/>
</dbReference>